<comment type="caution">
    <text evidence="1">The sequence shown here is derived from an EMBL/GenBank/DDBJ whole genome shotgun (WGS) entry which is preliminary data.</text>
</comment>
<accession>A0A3M6TUK1</accession>
<dbReference type="OrthoDB" id="5948018at2759"/>
<proteinExistence type="predicted"/>
<dbReference type="EMBL" id="RCHS01002931">
    <property type="protein sequence ID" value="RMX44914.1"/>
    <property type="molecule type" value="Genomic_DNA"/>
</dbReference>
<evidence type="ECO:0000313" key="2">
    <source>
        <dbReference type="Proteomes" id="UP000275408"/>
    </source>
</evidence>
<dbReference type="AlphaFoldDB" id="A0A3M6TUK1"/>
<organism evidence="1 2">
    <name type="scientific">Pocillopora damicornis</name>
    <name type="common">Cauliflower coral</name>
    <name type="synonym">Millepora damicornis</name>
    <dbReference type="NCBI Taxonomy" id="46731"/>
    <lineage>
        <taxon>Eukaryota</taxon>
        <taxon>Metazoa</taxon>
        <taxon>Cnidaria</taxon>
        <taxon>Anthozoa</taxon>
        <taxon>Hexacorallia</taxon>
        <taxon>Scleractinia</taxon>
        <taxon>Astrocoeniina</taxon>
        <taxon>Pocilloporidae</taxon>
        <taxon>Pocillopora</taxon>
    </lineage>
</organism>
<name>A0A3M6TUK1_POCDA</name>
<sequence>MTQPMTWKEAWKENLDEGHRGTGPELHAKEVDRLTFCCCESCHGDACRGFSEGICGAFPQHSTSNQFYTSVMFAAYHREGYRACLEAKAAEFLREQSAQVINVDHIRVENVDETKI</sequence>
<gene>
    <name evidence="1" type="ORF">pdam_00012570</name>
</gene>
<evidence type="ECO:0000313" key="1">
    <source>
        <dbReference type="EMBL" id="RMX44914.1"/>
    </source>
</evidence>
<protein>
    <submittedName>
        <fullName evidence="1">Uncharacterized protein</fullName>
    </submittedName>
</protein>
<reference evidence="1 2" key="1">
    <citation type="journal article" date="2018" name="Sci. Rep.">
        <title>Comparative analysis of the Pocillopora damicornis genome highlights role of immune system in coral evolution.</title>
        <authorList>
            <person name="Cunning R."/>
            <person name="Bay R.A."/>
            <person name="Gillette P."/>
            <person name="Baker A.C."/>
            <person name="Traylor-Knowles N."/>
        </authorList>
    </citation>
    <scope>NUCLEOTIDE SEQUENCE [LARGE SCALE GENOMIC DNA]</scope>
    <source>
        <strain evidence="1">RSMAS</strain>
        <tissue evidence="1">Whole animal</tissue>
    </source>
</reference>
<dbReference type="Proteomes" id="UP000275408">
    <property type="component" value="Unassembled WGS sequence"/>
</dbReference>
<keyword evidence="2" id="KW-1185">Reference proteome</keyword>